<dbReference type="PROSITE" id="PS51257">
    <property type="entry name" value="PROKAR_LIPOPROTEIN"/>
    <property type="match status" value="1"/>
</dbReference>
<sequence length="115" mass="12454">MKNLFRPNYGLIILGIILFSSACTSSQPVSSPAKMNTPTPVQVPEDANLPTSSPTKRVTPKPGTSISDEGATRLMYQLLQIGDPMFDEAVDAILAADDTRFVPVFIELFRANQIG</sequence>
<gene>
    <name evidence="2" type="ORF">S03H2_18844</name>
</gene>
<feature type="region of interest" description="Disordered" evidence="1">
    <location>
        <begin position="25"/>
        <end position="69"/>
    </location>
</feature>
<feature type="non-terminal residue" evidence="2">
    <location>
        <position position="115"/>
    </location>
</feature>
<proteinExistence type="predicted"/>
<feature type="compositionally biased region" description="Polar residues" evidence="1">
    <location>
        <begin position="49"/>
        <end position="67"/>
    </location>
</feature>
<dbReference type="EMBL" id="BARU01009798">
    <property type="protein sequence ID" value="GAH41737.1"/>
    <property type="molecule type" value="Genomic_DNA"/>
</dbReference>
<reference evidence="2" key="1">
    <citation type="journal article" date="2014" name="Front. Microbiol.">
        <title>High frequency of phylogenetically diverse reductive dehalogenase-homologous genes in deep subseafloor sedimentary metagenomes.</title>
        <authorList>
            <person name="Kawai M."/>
            <person name="Futagami T."/>
            <person name="Toyoda A."/>
            <person name="Takaki Y."/>
            <person name="Nishi S."/>
            <person name="Hori S."/>
            <person name="Arai W."/>
            <person name="Tsubouchi T."/>
            <person name="Morono Y."/>
            <person name="Uchiyama I."/>
            <person name="Ito T."/>
            <person name="Fujiyama A."/>
            <person name="Inagaki F."/>
            <person name="Takami H."/>
        </authorList>
    </citation>
    <scope>NUCLEOTIDE SEQUENCE</scope>
    <source>
        <strain evidence="2">Expedition CK06-06</strain>
    </source>
</reference>
<evidence type="ECO:0000256" key="1">
    <source>
        <dbReference type="SAM" id="MobiDB-lite"/>
    </source>
</evidence>
<comment type="caution">
    <text evidence="2">The sequence shown here is derived from an EMBL/GenBank/DDBJ whole genome shotgun (WGS) entry which is preliminary data.</text>
</comment>
<feature type="compositionally biased region" description="Polar residues" evidence="1">
    <location>
        <begin position="25"/>
        <end position="40"/>
    </location>
</feature>
<protein>
    <submittedName>
        <fullName evidence="2">Uncharacterized protein</fullName>
    </submittedName>
</protein>
<name>X1F9T8_9ZZZZ</name>
<organism evidence="2">
    <name type="scientific">marine sediment metagenome</name>
    <dbReference type="NCBI Taxonomy" id="412755"/>
    <lineage>
        <taxon>unclassified sequences</taxon>
        <taxon>metagenomes</taxon>
        <taxon>ecological metagenomes</taxon>
    </lineage>
</organism>
<accession>X1F9T8</accession>
<dbReference type="AlphaFoldDB" id="X1F9T8"/>
<evidence type="ECO:0000313" key="2">
    <source>
        <dbReference type="EMBL" id="GAH41737.1"/>
    </source>
</evidence>